<dbReference type="GO" id="GO:0019354">
    <property type="term" value="P:siroheme biosynthetic process"/>
    <property type="evidence" value="ECO:0007669"/>
    <property type="project" value="UniProtKB-UniPathway"/>
</dbReference>
<keyword evidence="6" id="KW-0627">Porphyrin biosynthesis</keyword>
<dbReference type="InterPro" id="IPR014776">
    <property type="entry name" value="4pyrrole_Mease_sub2"/>
</dbReference>
<dbReference type="STRING" id="1123237.Salmuc_04709"/>
<dbReference type="GO" id="GO:0016491">
    <property type="term" value="F:oxidoreductase activity"/>
    <property type="evidence" value="ECO:0007669"/>
    <property type="project" value="UniProtKB-KW"/>
</dbReference>
<dbReference type="PANTHER" id="PTHR45790">
    <property type="entry name" value="SIROHEME SYNTHASE-RELATED"/>
    <property type="match status" value="1"/>
</dbReference>
<dbReference type="AlphaFoldDB" id="S9RNG1"/>
<dbReference type="GO" id="GO:0032259">
    <property type="term" value="P:methylation"/>
    <property type="evidence" value="ECO:0007669"/>
    <property type="project" value="UniProtKB-KW"/>
</dbReference>
<evidence type="ECO:0000256" key="8">
    <source>
        <dbReference type="RuleBase" id="RU003960"/>
    </source>
</evidence>
<dbReference type="OrthoDB" id="9815856at2"/>
<evidence type="ECO:0000256" key="6">
    <source>
        <dbReference type="ARBA" id="ARBA00023244"/>
    </source>
</evidence>
<dbReference type="SUPFAM" id="SSF53790">
    <property type="entry name" value="Tetrapyrrole methylase"/>
    <property type="match status" value="1"/>
</dbReference>
<evidence type="ECO:0000256" key="7">
    <source>
        <dbReference type="ARBA" id="ARBA00025705"/>
    </source>
</evidence>
<keyword evidence="11" id="KW-1185">Reference proteome</keyword>
<feature type="domain" description="Tetrapyrrole methylase" evidence="9">
    <location>
        <begin position="11"/>
        <end position="220"/>
    </location>
</feature>
<dbReference type="HOGENOM" id="CLU_011276_7_0_5"/>
<dbReference type="PANTHER" id="PTHR45790:SF3">
    <property type="entry name" value="S-ADENOSYL-L-METHIONINE-DEPENDENT UROPORPHYRINOGEN III METHYLTRANSFERASE, CHLOROPLASTIC"/>
    <property type="match status" value="1"/>
</dbReference>
<dbReference type="Gene3D" id="3.30.950.10">
    <property type="entry name" value="Methyltransferase, Cobalt-precorrin-4 Transmethylase, Domain 2"/>
    <property type="match status" value="1"/>
</dbReference>
<dbReference type="Proteomes" id="UP000015347">
    <property type="component" value="Unassembled WGS sequence"/>
</dbReference>
<proteinExistence type="inferred from homology"/>
<dbReference type="InterPro" id="IPR035996">
    <property type="entry name" value="4pyrrol_Methylase_sf"/>
</dbReference>
<dbReference type="UniPathway" id="UPA00262">
    <property type="reaction ID" value="UER00211"/>
</dbReference>
<keyword evidence="10" id="KW-0560">Oxidoreductase</keyword>
<dbReference type="NCBIfam" id="TIGR01469">
    <property type="entry name" value="cobA_cysG_Cterm"/>
    <property type="match status" value="1"/>
</dbReference>
<dbReference type="InterPro" id="IPR050161">
    <property type="entry name" value="Siro_Cobalamin_biosynth"/>
</dbReference>
<evidence type="ECO:0000313" key="10">
    <source>
        <dbReference type="EMBL" id="EPX75519.1"/>
    </source>
</evidence>
<keyword evidence="10" id="KW-0456">Lyase</keyword>
<keyword evidence="5" id="KW-0949">S-adenosyl-L-methionine</keyword>
<evidence type="ECO:0000256" key="2">
    <source>
        <dbReference type="ARBA" id="ARBA00012162"/>
    </source>
</evidence>
<reference evidence="11" key="1">
    <citation type="journal article" date="2014" name="Stand. Genomic Sci.">
        <title>Genome sequence of the exopolysaccharide-producing Salipiger mucosus type strain (DSM 16094(T)), a moderately halophilic member of the Roseobacter clade.</title>
        <authorList>
            <person name="Riedel T."/>
            <person name="Spring S."/>
            <person name="Fiebig A."/>
            <person name="Petersen J."/>
            <person name="Kyrpides N.C."/>
            <person name="Goker M."/>
            <person name="Klenk H.P."/>
        </authorList>
    </citation>
    <scope>NUCLEOTIDE SEQUENCE [LARGE SCALE GENOMIC DNA]</scope>
    <source>
        <strain evidence="11">DSM 16094</strain>
    </source>
</reference>
<comment type="caution">
    <text evidence="10">The sequence shown here is derived from an EMBL/GenBank/DDBJ whole genome shotgun (WGS) entry which is preliminary data.</text>
</comment>
<evidence type="ECO:0000256" key="3">
    <source>
        <dbReference type="ARBA" id="ARBA00022603"/>
    </source>
</evidence>
<dbReference type="EC" id="2.1.1.107" evidence="2"/>
<evidence type="ECO:0000256" key="4">
    <source>
        <dbReference type="ARBA" id="ARBA00022679"/>
    </source>
</evidence>
<dbReference type="eggNOG" id="COG0007">
    <property type="taxonomic scope" value="Bacteria"/>
</dbReference>
<keyword evidence="3 8" id="KW-0489">Methyltransferase</keyword>
<name>S9RNG1_9RHOB</name>
<dbReference type="Gene3D" id="3.40.1010.10">
    <property type="entry name" value="Cobalt-precorrin-4 Transmethylase, Domain 1"/>
    <property type="match status" value="1"/>
</dbReference>
<comment type="pathway">
    <text evidence="7">Porphyrin-containing compound metabolism; siroheme biosynthesis; precorrin-2 from uroporphyrinogen III: step 1/1.</text>
</comment>
<dbReference type="RefSeq" id="WP_020043130.1">
    <property type="nucleotide sequence ID" value="NZ_KE557295.1"/>
</dbReference>
<dbReference type="NCBIfam" id="NF004790">
    <property type="entry name" value="PRK06136.1"/>
    <property type="match status" value="1"/>
</dbReference>
<dbReference type="InterPro" id="IPR003043">
    <property type="entry name" value="Uropor_MeTrfase_CS"/>
</dbReference>
<dbReference type="GO" id="GO:0016829">
    <property type="term" value="F:lyase activity"/>
    <property type="evidence" value="ECO:0007669"/>
    <property type="project" value="UniProtKB-KW"/>
</dbReference>
<evidence type="ECO:0000256" key="5">
    <source>
        <dbReference type="ARBA" id="ARBA00022691"/>
    </source>
</evidence>
<evidence type="ECO:0000256" key="1">
    <source>
        <dbReference type="ARBA" id="ARBA00005879"/>
    </source>
</evidence>
<dbReference type="InterPro" id="IPR000878">
    <property type="entry name" value="4pyrrol_Mease"/>
</dbReference>
<dbReference type="FunFam" id="3.40.1010.10:FF:000001">
    <property type="entry name" value="Siroheme synthase"/>
    <property type="match status" value="1"/>
</dbReference>
<dbReference type="PROSITE" id="PS00839">
    <property type="entry name" value="SUMT_1"/>
    <property type="match status" value="1"/>
</dbReference>
<dbReference type="Pfam" id="PF00590">
    <property type="entry name" value="TP_methylase"/>
    <property type="match status" value="1"/>
</dbReference>
<keyword evidence="4 8" id="KW-0808">Transferase</keyword>
<dbReference type="CDD" id="cd11642">
    <property type="entry name" value="SUMT"/>
    <property type="match status" value="1"/>
</dbReference>
<accession>S9RNG1</accession>
<evidence type="ECO:0000313" key="11">
    <source>
        <dbReference type="Proteomes" id="UP000015347"/>
    </source>
</evidence>
<dbReference type="PROSITE" id="PS00840">
    <property type="entry name" value="SUMT_2"/>
    <property type="match status" value="1"/>
</dbReference>
<dbReference type="InterPro" id="IPR006366">
    <property type="entry name" value="CobA/CysG_C"/>
</dbReference>
<sequence length="255" mass="26752">MTPFTLSPGQVAFVGAGPGDPELLTLKALRALAQADVVIHDRLISDEVLALAGPEARLIEAGKTGFGPAVTQEAINALMVEHADTGARVVRLKSGDPGVFGRLDEEIDALDEARIGWTIVPGLTSATAAVAGIGQSLTKRERNSAVRFVTGHDMKGYADHDWRALARPGEVAAIYMGKRAARFIQGRLLMHGADPETPVTVVENASRADERRLTATLSTLPAVIASSALDGPAILLLGLAPRAAQALTLTKQEVS</sequence>
<dbReference type="InterPro" id="IPR014777">
    <property type="entry name" value="4pyrrole_Mease_sub1"/>
</dbReference>
<dbReference type="GO" id="GO:0004851">
    <property type="term" value="F:uroporphyrin-III C-methyltransferase activity"/>
    <property type="evidence" value="ECO:0007669"/>
    <property type="project" value="UniProtKB-EC"/>
</dbReference>
<evidence type="ECO:0000259" key="9">
    <source>
        <dbReference type="Pfam" id="PF00590"/>
    </source>
</evidence>
<gene>
    <name evidence="10" type="ORF">Salmuc_04709</name>
</gene>
<organism evidence="10 11">
    <name type="scientific">Salipiger mucosus DSM 16094</name>
    <dbReference type="NCBI Taxonomy" id="1123237"/>
    <lineage>
        <taxon>Bacteria</taxon>
        <taxon>Pseudomonadati</taxon>
        <taxon>Pseudomonadota</taxon>
        <taxon>Alphaproteobacteria</taxon>
        <taxon>Rhodobacterales</taxon>
        <taxon>Roseobacteraceae</taxon>
        <taxon>Salipiger</taxon>
    </lineage>
</organism>
<dbReference type="EMBL" id="APVH01000076">
    <property type="protein sequence ID" value="EPX75519.1"/>
    <property type="molecule type" value="Genomic_DNA"/>
</dbReference>
<comment type="similarity">
    <text evidence="1 8">Belongs to the precorrin methyltransferase family.</text>
</comment>
<protein>
    <recommendedName>
        <fullName evidence="2">uroporphyrinogen-III C-methyltransferase</fullName>
        <ecNumber evidence="2">2.1.1.107</ecNumber>
    </recommendedName>
</protein>